<accession>A0A173MJP8</accession>
<gene>
    <name evidence="1" type="ORF">SAMN05421788_10931</name>
</gene>
<dbReference type="Gene3D" id="3.40.1000.10">
    <property type="entry name" value="Mog1/PsbP, alpha/beta/alpha sandwich"/>
    <property type="match status" value="1"/>
</dbReference>
<dbReference type="EMBL" id="FTOR01000009">
    <property type="protein sequence ID" value="SIT29771.1"/>
    <property type="molecule type" value="Genomic_DNA"/>
</dbReference>
<dbReference type="SUPFAM" id="SSF55724">
    <property type="entry name" value="Mog1p/PsbP-like"/>
    <property type="match status" value="1"/>
</dbReference>
<proteinExistence type="predicted"/>
<name>A0A173MJP8_9BACT</name>
<dbReference type="Proteomes" id="UP000186917">
    <property type="component" value="Unassembled WGS sequence"/>
</dbReference>
<reference evidence="2" key="1">
    <citation type="submission" date="2017-01" db="EMBL/GenBank/DDBJ databases">
        <authorList>
            <person name="Varghese N."/>
            <person name="Submissions S."/>
        </authorList>
    </citation>
    <scope>NUCLEOTIDE SEQUENCE [LARGE SCALE GENOMIC DNA]</scope>
    <source>
        <strain evidence="2">DSM 21054</strain>
    </source>
</reference>
<dbReference type="KEGG" id="fln:FLA_3644"/>
<evidence type="ECO:0000313" key="2">
    <source>
        <dbReference type="Proteomes" id="UP000186917"/>
    </source>
</evidence>
<dbReference type="AlphaFoldDB" id="A0A173MJP8"/>
<keyword evidence="2" id="KW-1185">Reference proteome</keyword>
<protein>
    <submittedName>
        <fullName evidence="1">PsbP protein</fullName>
    </submittedName>
</protein>
<dbReference type="OrthoDB" id="1253198at2"/>
<evidence type="ECO:0000313" key="1">
    <source>
        <dbReference type="EMBL" id="SIT29771.1"/>
    </source>
</evidence>
<organism evidence="1 2">
    <name type="scientific">Filimonas lacunae</name>
    <dbReference type="NCBI Taxonomy" id="477680"/>
    <lineage>
        <taxon>Bacteria</taxon>
        <taxon>Pseudomonadati</taxon>
        <taxon>Bacteroidota</taxon>
        <taxon>Chitinophagia</taxon>
        <taxon>Chitinophagales</taxon>
        <taxon>Chitinophagaceae</taxon>
        <taxon>Filimonas</taxon>
    </lineage>
</organism>
<dbReference type="RefSeq" id="WP_076381367.1">
    <property type="nucleotide sequence ID" value="NZ_AP017422.1"/>
</dbReference>
<dbReference type="InterPro" id="IPR016123">
    <property type="entry name" value="Mog1/PsbP_a/b/a-sand"/>
</dbReference>
<sequence length="156" mass="18128">MDERLVLLFIFIAILVIPAFAKQLKEKVYNGKGFSIIYPSSWESSEEEGIVNLFPTDNFAGITIVAHQQVQLSQDEIRALLLEMNGIINNAPVIITNTKNDVTEYYFEYTSRNIKWQVKAFHQQETLYLVSTNCHADRWEHMKPLMLKSLQSFRIK</sequence>